<evidence type="ECO:0000313" key="2">
    <source>
        <dbReference type="EMBL" id="KAL0451834.1"/>
    </source>
</evidence>
<name>A0AAW2XCN7_9LAMI</name>
<evidence type="ECO:0000256" key="1">
    <source>
        <dbReference type="SAM" id="MobiDB-lite"/>
    </source>
</evidence>
<protein>
    <submittedName>
        <fullName evidence="2">Uncharacterized protein</fullName>
    </submittedName>
</protein>
<organism evidence="2">
    <name type="scientific">Sesamum latifolium</name>
    <dbReference type="NCBI Taxonomy" id="2727402"/>
    <lineage>
        <taxon>Eukaryota</taxon>
        <taxon>Viridiplantae</taxon>
        <taxon>Streptophyta</taxon>
        <taxon>Embryophyta</taxon>
        <taxon>Tracheophyta</taxon>
        <taxon>Spermatophyta</taxon>
        <taxon>Magnoliopsida</taxon>
        <taxon>eudicotyledons</taxon>
        <taxon>Gunneridae</taxon>
        <taxon>Pentapetalae</taxon>
        <taxon>asterids</taxon>
        <taxon>lamiids</taxon>
        <taxon>Lamiales</taxon>
        <taxon>Pedaliaceae</taxon>
        <taxon>Sesamum</taxon>
    </lineage>
</organism>
<feature type="compositionally biased region" description="Acidic residues" evidence="1">
    <location>
        <begin position="73"/>
        <end position="93"/>
    </location>
</feature>
<reference evidence="2" key="2">
    <citation type="journal article" date="2024" name="Plant">
        <title>Genomic evolution and insights into agronomic trait innovations of Sesamum species.</title>
        <authorList>
            <person name="Miao H."/>
            <person name="Wang L."/>
            <person name="Qu L."/>
            <person name="Liu H."/>
            <person name="Sun Y."/>
            <person name="Le M."/>
            <person name="Wang Q."/>
            <person name="Wei S."/>
            <person name="Zheng Y."/>
            <person name="Lin W."/>
            <person name="Duan Y."/>
            <person name="Cao H."/>
            <person name="Xiong S."/>
            <person name="Wang X."/>
            <person name="Wei L."/>
            <person name="Li C."/>
            <person name="Ma Q."/>
            <person name="Ju M."/>
            <person name="Zhao R."/>
            <person name="Li G."/>
            <person name="Mu C."/>
            <person name="Tian Q."/>
            <person name="Mei H."/>
            <person name="Zhang T."/>
            <person name="Gao T."/>
            <person name="Zhang H."/>
        </authorList>
    </citation>
    <scope>NUCLEOTIDE SEQUENCE</scope>
    <source>
        <strain evidence="2">KEN1</strain>
    </source>
</reference>
<proteinExistence type="predicted"/>
<gene>
    <name evidence="2" type="ORF">Slati_1161500</name>
</gene>
<feature type="region of interest" description="Disordered" evidence="1">
    <location>
        <begin position="50"/>
        <end position="99"/>
    </location>
</feature>
<reference evidence="2" key="1">
    <citation type="submission" date="2020-06" db="EMBL/GenBank/DDBJ databases">
        <authorList>
            <person name="Li T."/>
            <person name="Hu X."/>
            <person name="Zhang T."/>
            <person name="Song X."/>
            <person name="Zhang H."/>
            <person name="Dai N."/>
            <person name="Sheng W."/>
            <person name="Hou X."/>
            <person name="Wei L."/>
        </authorList>
    </citation>
    <scope>NUCLEOTIDE SEQUENCE</scope>
    <source>
        <strain evidence="2">KEN1</strain>
        <tissue evidence="2">Leaf</tissue>
    </source>
</reference>
<feature type="compositionally biased region" description="Acidic residues" evidence="1">
    <location>
        <begin position="51"/>
        <end position="63"/>
    </location>
</feature>
<comment type="caution">
    <text evidence="2">The sequence shown here is derived from an EMBL/GenBank/DDBJ whole genome shotgun (WGS) entry which is preliminary data.</text>
</comment>
<sequence>MHSWCFLTRAIYIDDGSLQRALPFHCLTCEEIGIFNIHDGTMIFSLKIDAEGDDTLTREEEEGNDTRIGKEEEGNDTSSDEEDTYSDVEDDETDGRSDD</sequence>
<accession>A0AAW2XCN7</accession>
<dbReference type="AlphaFoldDB" id="A0AAW2XCN7"/>
<dbReference type="EMBL" id="JACGWN010000004">
    <property type="protein sequence ID" value="KAL0451834.1"/>
    <property type="molecule type" value="Genomic_DNA"/>
</dbReference>